<name>A0ABT3BG86_9RHOB</name>
<dbReference type="RefSeq" id="WP_263844923.1">
    <property type="nucleotide sequence ID" value="NZ_JALIEB010000009.1"/>
</dbReference>
<dbReference type="Gene3D" id="2.170.150.70">
    <property type="match status" value="1"/>
</dbReference>
<organism evidence="1 2">
    <name type="scientific">Roseobacter sinensis</name>
    <dbReference type="NCBI Taxonomy" id="2931391"/>
    <lineage>
        <taxon>Bacteria</taxon>
        <taxon>Pseudomonadati</taxon>
        <taxon>Pseudomonadota</taxon>
        <taxon>Alphaproteobacteria</taxon>
        <taxon>Rhodobacterales</taxon>
        <taxon>Roseobacteraceae</taxon>
        <taxon>Roseobacter</taxon>
    </lineage>
</organism>
<dbReference type="Proteomes" id="UP001208690">
    <property type="component" value="Unassembled WGS sequence"/>
</dbReference>
<dbReference type="InterPro" id="IPR046149">
    <property type="entry name" value="DUF6151"/>
</dbReference>
<evidence type="ECO:0000313" key="2">
    <source>
        <dbReference type="Proteomes" id="UP001208690"/>
    </source>
</evidence>
<protein>
    <submittedName>
        <fullName evidence="1">DUF6151 family protein</fullName>
    </submittedName>
</protein>
<evidence type="ECO:0000313" key="1">
    <source>
        <dbReference type="EMBL" id="MCV3272605.1"/>
    </source>
</evidence>
<gene>
    <name evidence="1" type="ORF">MUB52_14295</name>
</gene>
<dbReference type="EMBL" id="JALIEB010000009">
    <property type="protein sequence ID" value="MCV3272605.1"/>
    <property type="molecule type" value="Genomic_DNA"/>
</dbReference>
<proteinExistence type="predicted"/>
<sequence length="193" mass="20703">MADVAFSCSCGKLKGVLHEASPATACHLTCYCKDCRAFARHMGQLDKLLPGGGSPIVQILPARVEIIEGAEQIACLRLSPKGLHRWYARCCNTPLANTPGSSKIPFAGMWRPLFESHAEFGPVVSLGFTKMALPGGPRRDKGLMRMLGSLIARSVAAYLNGTARQSPFFDDTGAPVAVPEVISKEARAAAYRE</sequence>
<accession>A0ABT3BG86</accession>
<reference evidence="1 2" key="1">
    <citation type="submission" date="2022-04" db="EMBL/GenBank/DDBJ databases">
        <title>Roseobacter sp. WL0113 is a bacterium isolated from neritic sediment.</title>
        <authorList>
            <person name="Wang L."/>
            <person name="He W."/>
            <person name="Zhang D.-F."/>
        </authorList>
    </citation>
    <scope>NUCLEOTIDE SEQUENCE [LARGE SCALE GENOMIC DNA]</scope>
    <source>
        <strain evidence="1 2">WL0113</strain>
    </source>
</reference>
<comment type="caution">
    <text evidence="1">The sequence shown here is derived from an EMBL/GenBank/DDBJ whole genome shotgun (WGS) entry which is preliminary data.</text>
</comment>
<keyword evidence="2" id="KW-1185">Reference proteome</keyword>
<dbReference type="Pfam" id="PF19648">
    <property type="entry name" value="DUF6151"/>
    <property type="match status" value="1"/>
</dbReference>